<organism evidence="2">
    <name type="scientific">Roseihalotalea indica</name>
    <dbReference type="NCBI Taxonomy" id="2867963"/>
    <lineage>
        <taxon>Bacteria</taxon>
        <taxon>Pseudomonadati</taxon>
        <taxon>Bacteroidota</taxon>
        <taxon>Cytophagia</taxon>
        <taxon>Cytophagales</taxon>
        <taxon>Catalimonadaceae</taxon>
        <taxon>Roseihalotalea</taxon>
    </lineage>
</organism>
<dbReference type="SUPFAM" id="SSF51556">
    <property type="entry name" value="Metallo-dependent hydrolases"/>
    <property type="match status" value="1"/>
</dbReference>
<feature type="domain" description="Amidohydrolase-related" evidence="1">
    <location>
        <begin position="81"/>
        <end position="448"/>
    </location>
</feature>
<proteinExistence type="predicted"/>
<protein>
    <submittedName>
        <fullName evidence="2">Amidohydrolase family protein</fullName>
    </submittedName>
</protein>
<dbReference type="GO" id="GO:0016810">
    <property type="term" value="F:hydrolase activity, acting on carbon-nitrogen (but not peptide) bonds"/>
    <property type="evidence" value="ECO:0007669"/>
    <property type="project" value="InterPro"/>
</dbReference>
<dbReference type="SUPFAM" id="SSF51338">
    <property type="entry name" value="Composite domain of metallo-dependent hydrolases"/>
    <property type="match status" value="1"/>
</dbReference>
<reference evidence="2" key="2">
    <citation type="journal article" date="2024" name="Antonie Van Leeuwenhoek">
        <title>Roseihalotalea indica gen. nov., sp. nov., a halophilic Bacteroidetes from mesopelagic Southwest Indian Ocean with higher carbohydrate metabolic potential.</title>
        <authorList>
            <person name="Chen B."/>
            <person name="Zhang M."/>
            <person name="Lin D."/>
            <person name="Ye J."/>
            <person name="Tang K."/>
        </authorList>
    </citation>
    <scope>NUCLEOTIDE SEQUENCE</scope>
    <source>
        <strain evidence="2">TK19036</strain>
    </source>
</reference>
<accession>A0AA49JB59</accession>
<evidence type="ECO:0000259" key="1">
    <source>
        <dbReference type="Pfam" id="PF01979"/>
    </source>
</evidence>
<dbReference type="EMBL" id="CP120682">
    <property type="protein sequence ID" value="WKN34268.1"/>
    <property type="molecule type" value="Genomic_DNA"/>
</dbReference>
<evidence type="ECO:0000313" key="2">
    <source>
        <dbReference type="EMBL" id="WKN34268.1"/>
    </source>
</evidence>
<name>A0AA49JB59_9BACT</name>
<dbReference type="InterPro" id="IPR006680">
    <property type="entry name" value="Amidohydro-rel"/>
</dbReference>
<sequence>MHKSFVFCLLLLECLMACQTENPEPVDLLILNARIIDVSSGNVSDDRFIAIRQDTIRFVGEMADTSKYIASVRLDANHRLAMPGLWDMHVHFRGGDTLIQENQNLLPLFLAHGVTTVRDAGGDITPSVLAWRKAIRAGQLDGPDIFTSGPKLDGANPAWPGSIPITTAEDISPALDSLQQLGVDYVKTYDGSLTKEMYYEIVRQTEERGLKITGHMPFDASILEAADLGLDGTEHLYYAMTAASPVRDSLRALGKGFGSLPDYIETYDPQLAKQAFETLGSREFYATPTLHVGHTIANLHQADHSSDPLLAFMGPGIQQTYERRVRGAQNASPEQQQRRTRMEGIFQSMVAPMRQAGINILAGSDCGPYNSYVYPGASLQEELILLVEAGLTPREALEASIINGPKFFQLSDAYGSLATGKVANLILLDRNPLENMENIRSINTVVKGAKVYDQEKMQVMMDATKPD</sequence>
<dbReference type="InterPro" id="IPR032466">
    <property type="entry name" value="Metal_Hydrolase"/>
</dbReference>
<dbReference type="Pfam" id="PF01979">
    <property type="entry name" value="Amidohydro_1"/>
    <property type="match status" value="1"/>
</dbReference>
<gene>
    <name evidence="2" type="ORF">K4G66_17970</name>
</gene>
<dbReference type="PANTHER" id="PTHR43135:SF3">
    <property type="entry name" value="ALPHA-D-RIBOSE 1-METHYLPHOSPHONATE 5-TRIPHOSPHATE DIPHOSPHATASE"/>
    <property type="match status" value="1"/>
</dbReference>
<dbReference type="Gene3D" id="3.30.110.90">
    <property type="entry name" value="Amidohydrolase"/>
    <property type="match status" value="1"/>
</dbReference>
<dbReference type="PANTHER" id="PTHR43135">
    <property type="entry name" value="ALPHA-D-RIBOSE 1-METHYLPHOSPHONATE 5-TRIPHOSPHATE DIPHOSPHATASE"/>
    <property type="match status" value="1"/>
</dbReference>
<dbReference type="InterPro" id="IPR011059">
    <property type="entry name" value="Metal-dep_hydrolase_composite"/>
</dbReference>
<dbReference type="Gene3D" id="1.20.58.520">
    <property type="entry name" value="Amidohydrolase"/>
    <property type="match status" value="1"/>
</dbReference>
<dbReference type="InterPro" id="IPR051781">
    <property type="entry name" value="Metallo-dep_Hydrolase"/>
</dbReference>
<dbReference type="Gene3D" id="3.40.50.10910">
    <property type="entry name" value="Amidohydrolase"/>
    <property type="match status" value="1"/>
</dbReference>
<dbReference type="Gene3D" id="2.30.40.10">
    <property type="entry name" value="Urease, subunit C, domain 1"/>
    <property type="match status" value="1"/>
</dbReference>
<dbReference type="AlphaFoldDB" id="A0AA49JB59"/>
<reference evidence="2" key="1">
    <citation type="journal article" date="2023" name="Comput. Struct. Biotechnol. J.">
        <title>Discovery of a novel marine Bacteroidetes with a rich repertoire of carbohydrate-active enzymes.</title>
        <authorList>
            <person name="Chen B."/>
            <person name="Liu G."/>
            <person name="Chen Q."/>
            <person name="Wang H."/>
            <person name="Liu L."/>
            <person name="Tang K."/>
        </authorList>
    </citation>
    <scope>NUCLEOTIDE SEQUENCE</scope>
    <source>
        <strain evidence="2">TK19036</strain>
    </source>
</reference>